<feature type="transmembrane region" description="Helical" evidence="7">
    <location>
        <begin position="142"/>
        <end position="160"/>
    </location>
</feature>
<dbReference type="SUPFAM" id="SSF82689">
    <property type="entry name" value="Mechanosensitive channel protein MscS (YggB), C-terminal domain"/>
    <property type="match status" value="1"/>
</dbReference>
<dbReference type="Pfam" id="PF00924">
    <property type="entry name" value="MS_channel_2nd"/>
    <property type="match status" value="1"/>
</dbReference>
<dbReference type="SUPFAM" id="SSF82861">
    <property type="entry name" value="Mechanosensitive channel protein MscS (YggB), transmembrane region"/>
    <property type="match status" value="1"/>
</dbReference>
<comment type="similarity">
    <text evidence="2">Belongs to the MscS (TC 1.A.23) family.</text>
</comment>
<dbReference type="Gene3D" id="2.30.30.60">
    <property type="match status" value="1"/>
</dbReference>
<dbReference type="InterPro" id="IPR010920">
    <property type="entry name" value="LSM_dom_sf"/>
</dbReference>
<feature type="transmembrane region" description="Helical" evidence="7">
    <location>
        <begin position="94"/>
        <end position="111"/>
    </location>
</feature>
<evidence type="ECO:0000259" key="9">
    <source>
        <dbReference type="Pfam" id="PF21082"/>
    </source>
</evidence>
<proteinExistence type="inferred from homology"/>
<evidence type="ECO:0000259" key="8">
    <source>
        <dbReference type="Pfam" id="PF00924"/>
    </source>
</evidence>
<sequence>MMLLQDWFMFGISLKDWLHALLATVISFLIMDLLTRFVMRVMKRRMSVLHLITKRRLDEVIVGTLAGTKRFLLLLLSILIGLNTLSLPAMVELRLSQLGIILIGIQIAIWLNRGINTWMEKVVDPEVDPELRNAATTTTMVFLLRIAVMFTVLLAVLANLGVNITAFVASLGIGGIAVAFALQAILSDLFASLSIGLDKPFEVGDFIVVDDLLGTVEYVGIRTTRLRSLSGEQLVRSNTELLKSPIRNYKRMSERRVLFNFGITHDTPVDKIAELSATVRKIIEDAPSTRYDRAHFVRIGPSSLEFEVVYYLLSREYTVYMDVQQHINLELMRACAERGIVFAHPTTTLHVPSEVHLSTRPNLADAARRKSANA</sequence>
<comment type="subcellular location">
    <subcellularLocation>
        <location evidence="1">Cell membrane</location>
        <topology evidence="1">Multi-pass membrane protein</topology>
    </subcellularLocation>
</comment>
<evidence type="ECO:0000256" key="1">
    <source>
        <dbReference type="ARBA" id="ARBA00004651"/>
    </source>
</evidence>
<feature type="transmembrane region" description="Helical" evidence="7">
    <location>
        <begin position="166"/>
        <end position="186"/>
    </location>
</feature>
<dbReference type="InterPro" id="IPR011066">
    <property type="entry name" value="MscS_channel_C_sf"/>
</dbReference>
<dbReference type="PANTHER" id="PTHR30566:SF25">
    <property type="entry name" value="INNER MEMBRANE PROTEIN"/>
    <property type="match status" value="1"/>
</dbReference>
<dbReference type="Pfam" id="PF21082">
    <property type="entry name" value="MS_channel_3rd"/>
    <property type="match status" value="1"/>
</dbReference>
<evidence type="ECO:0000259" key="10">
    <source>
        <dbReference type="Pfam" id="PF21088"/>
    </source>
</evidence>
<name>A0ABS0ESY4_9BURK</name>
<keyword evidence="5 7" id="KW-1133">Transmembrane helix</keyword>
<evidence type="ECO:0000256" key="5">
    <source>
        <dbReference type="ARBA" id="ARBA00022989"/>
    </source>
</evidence>
<comment type="caution">
    <text evidence="11">The sequence shown here is derived from an EMBL/GenBank/DDBJ whole genome shotgun (WGS) entry which is preliminary data.</text>
</comment>
<dbReference type="InterPro" id="IPR049142">
    <property type="entry name" value="MS_channel_1st"/>
</dbReference>
<dbReference type="Gene3D" id="1.10.287.1260">
    <property type="match status" value="1"/>
</dbReference>
<evidence type="ECO:0000256" key="2">
    <source>
        <dbReference type="ARBA" id="ARBA00008017"/>
    </source>
</evidence>
<feature type="domain" description="Mechanosensitive ion channel MscS" evidence="8">
    <location>
        <begin position="185"/>
        <end position="251"/>
    </location>
</feature>
<keyword evidence="6 7" id="KW-0472">Membrane</keyword>
<organism evidence="11 12">
    <name type="scientific">Herminiimonas contaminans</name>
    <dbReference type="NCBI Taxonomy" id="1111140"/>
    <lineage>
        <taxon>Bacteria</taxon>
        <taxon>Pseudomonadati</taxon>
        <taxon>Pseudomonadota</taxon>
        <taxon>Betaproteobacteria</taxon>
        <taxon>Burkholderiales</taxon>
        <taxon>Oxalobacteraceae</taxon>
        <taxon>Herminiimonas</taxon>
    </lineage>
</organism>
<dbReference type="Pfam" id="PF21088">
    <property type="entry name" value="MS_channel_1st"/>
    <property type="match status" value="1"/>
</dbReference>
<dbReference type="EMBL" id="JADOEL010000006">
    <property type="protein sequence ID" value="MBF8177911.1"/>
    <property type="molecule type" value="Genomic_DNA"/>
</dbReference>
<evidence type="ECO:0000313" key="12">
    <source>
        <dbReference type="Proteomes" id="UP000657372"/>
    </source>
</evidence>
<feature type="transmembrane region" description="Helical" evidence="7">
    <location>
        <begin position="20"/>
        <end position="39"/>
    </location>
</feature>
<keyword evidence="4 7" id="KW-0812">Transmembrane</keyword>
<protein>
    <submittedName>
        <fullName evidence="11">Mechanosensitive ion channel family protein</fullName>
    </submittedName>
</protein>
<dbReference type="PANTHER" id="PTHR30566">
    <property type="entry name" value="YNAI-RELATED MECHANOSENSITIVE ION CHANNEL"/>
    <property type="match status" value="1"/>
</dbReference>
<feature type="domain" description="Mechanosensitive ion channel MscS C-terminal" evidence="9">
    <location>
        <begin position="258"/>
        <end position="342"/>
    </location>
</feature>
<dbReference type="InterPro" id="IPR011014">
    <property type="entry name" value="MscS_channel_TM-2"/>
</dbReference>
<evidence type="ECO:0000256" key="6">
    <source>
        <dbReference type="ARBA" id="ARBA00023136"/>
    </source>
</evidence>
<evidence type="ECO:0000256" key="7">
    <source>
        <dbReference type="SAM" id="Phobius"/>
    </source>
</evidence>
<dbReference type="InterPro" id="IPR006685">
    <property type="entry name" value="MscS_channel_2nd"/>
</dbReference>
<evidence type="ECO:0000313" key="11">
    <source>
        <dbReference type="EMBL" id="MBF8177911.1"/>
    </source>
</evidence>
<dbReference type="SUPFAM" id="SSF50182">
    <property type="entry name" value="Sm-like ribonucleoproteins"/>
    <property type="match status" value="1"/>
</dbReference>
<evidence type="ECO:0000256" key="3">
    <source>
        <dbReference type="ARBA" id="ARBA00022475"/>
    </source>
</evidence>
<dbReference type="InterPro" id="IPR049278">
    <property type="entry name" value="MS_channel_C"/>
</dbReference>
<evidence type="ECO:0000256" key="4">
    <source>
        <dbReference type="ARBA" id="ARBA00022692"/>
    </source>
</evidence>
<accession>A0ABS0ESY4</accession>
<gene>
    <name evidence="11" type="ORF">IXC47_09485</name>
</gene>
<dbReference type="Gene3D" id="3.30.70.100">
    <property type="match status" value="1"/>
</dbReference>
<dbReference type="Proteomes" id="UP000657372">
    <property type="component" value="Unassembled WGS sequence"/>
</dbReference>
<dbReference type="InterPro" id="IPR023408">
    <property type="entry name" value="MscS_beta-dom_sf"/>
</dbReference>
<feature type="domain" description="Mechanosensitive ion channel transmembrane helices 2/3" evidence="10">
    <location>
        <begin position="143"/>
        <end position="183"/>
    </location>
</feature>
<feature type="transmembrane region" description="Helical" evidence="7">
    <location>
        <begin position="60"/>
        <end position="82"/>
    </location>
</feature>
<reference evidence="11 12" key="1">
    <citation type="submission" date="2020-11" db="EMBL/GenBank/DDBJ databases">
        <title>WGS of Herminiimonas contaminans strain Marseille-Q4544 isolated from planarians Schmidtea mediterranea.</title>
        <authorList>
            <person name="Kangale L."/>
        </authorList>
    </citation>
    <scope>NUCLEOTIDE SEQUENCE [LARGE SCALE GENOMIC DNA]</scope>
    <source>
        <strain evidence="11 12">Marseille-Q4544</strain>
    </source>
</reference>
<keyword evidence="3" id="KW-1003">Cell membrane</keyword>
<dbReference type="RefSeq" id="WP_195875463.1">
    <property type="nucleotide sequence ID" value="NZ_JADOEL010000006.1"/>
</dbReference>
<keyword evidence="12" id="KW-1185">Reference proteome</keyword>